<accession>A0A2I0KYF7</accession>
<proteinExistence type="predicted"/>
<dbReference type="EMBL" id="PGOL01000272">
    <property type="protein sequence ID" value="PKI73504.1"/>
    <property type="molecule type" value="Genomic_DNA"/>
</dbReference>
<protein>
    <submittedName>
        <fullName evidence="1">Uncharacterized protein</fullName>
    </submittedName>
</protein>
<sequence>MTRVDNNNVELGSGGAPTINVPVHRAYAVVSHANTFGLHAPGAALHYRNISHLLLHLSPPLYISLSLSLSIPNRCPTLVGAISSVSPDVKQLANPKTFSTSQIHQPLSLFLWLPHGRGNRDMEGL</sequence>
<name>A0A2I0KYF7_PUNGR</name>
<comment type="caution">
    <text evidence="1">The sequence shown here is derived from an EMBL/GenBank/DDBJ whole genome shotgun (WGS) entry which is preliminary data.</text>
</comment>
<dbReference type="AlphaFoldDB" id="A0A2I0KYF7"/>
<evidence type="ECO:0000313" key="2">
    <source>
        <dbReference type="Proteomes" id="UP000233551"/>
    </source>
</evidence>
<evidence type="ECO:0000313" key="1">
    <source>
        <dbReference type="EMBL" id="PKI73504.1"/>
    </source>
</evidence>
<dbReference type="Proteomes" id="UP000233551">
    <property type="component" value="Unassembled WGS sequence"/>
</dbReference>
<gene>
    <name evidence="1" type="ORF">CRG98_006085</name>
</gene>
<reference evidence="1 2" key="1">
    <citation type="submission" date="2017-11" db="EMBL/GenBank/DDBJ databases">
        <title>De-novo sequencing of pomegranate (Punica granatum L.) genome.</title>
        <authorList>
            <person name="Akparov Z."/>
            <person name="Amiraslanov A."/>
            <person name="Hajiyeva S."/>
            <person name="Abbasov M."/>
            <person name="Kaur K."/>
            <person name="Hamwieh A."/>
            <person name="Solovyev V."/>
            <person name="Salamov A."/>
            <person name="Braich B."/>
            <person name="Kosarev P."/>
            <person name="Mahmoud A."/>
            <person name="Hajiyev E."/>
            <person name="Babayeva S."/>
            <person name="Izzatullayeva V."/>
            <person name="Mammadov A."/>
            <person name="Mammadov A."/>
            <person name="Sharifova S."/>
            <person name="Ojaghi J."/>
            <person name="Eynullazada K."/>
            <person name="Bayramov B."/>
            <person name="Abdulazimova A."/>
            <person name="Shahmuradov I."/>
        </authorList>
    </citation>
    <scope>NUCLEOTIDE SEQUENCE [LARGE SCALE GENOMIC DNA]</scope>
    <source>
        <strain evidence="2">cv. AG2017</strain>
        <tissue evidence="1">Leaf</tissue>
    </source>
</reference>
<organism evidence="1 2">
    <name type="scientific">Punica granatum</name>
    <name type="common">Pomegranate</name>
    <dbReference type="NCBI Taxonomy" id="22663"/>
    <lineage>
        <taxon>Eukaryota</taxon>
        <taxon>Viridiplantae</taxon>
        <taxon>Streptophyta</taxon>
        <taxon>Embryophyta</taxon>
        <taxon>Tracheophyta</taxon>
        <taxon>Spermatophyta</taxon>
        <taxon>Magnoliopsida</taxon>
        <taxon>eudicotyledons</taxon>
        <taxon>Gunneridae</taxon>
        <taxon>Pentapetalae</taxon>
        <taxon>rosids</taxon>
        <taxon>malvids</taxon>
        <taxon>Myrtales</taxon>
        <taxon>Lythraceae</taxon>
        <taxon>Punica</taxon>
    </lineage>
</organism>
<keyword evidence="2" id="KW-1185">Reference proteome</keyword>